<feature type="transmembrane region" description="Helical" evidence="9">
    <location>
        <begin position="234"/>
        <end position="251"/>
    </location>
</feature>
<dbReference type="PANTHER" id="PTHR31998">
    <property type="entry name" value="K(+)-INSENSITIVE PYROPHOSPHATE-ENERGIZED PROTON PUMP"/>
    <property type="match status" value="1"/>
</dbReference>
<feature type="transmembrane region" description="Helical" evidence="9">
    <location>
        <begin position="463"/>
        <end position="481"/>
    </location>
</feature>
<comment type="subunit">
    <text evidence="9">Homodimer.</text>
</comment>
<dbReference type="HAMAP" id="MF_01129">
    <property type="entry name" value="PPase_energized_pump"/>
    <property type="match status" value="1"/>
</dbReference>
<evidence type="ECO:0000313" key="11">
    <source>
        <dbReference type="Proteomes" id="UP000306631"/>
    </source>
</evidence>
<dbReference type="GO" id="GO:0000287">
    <property type="term" value="F:magnesium ion binding"/>
    <property type="evidence" value="ECO:0007669"/>
    <property type="project" value="UniProtKB-UniRule"/>
</dbReference>
<dbReference type="RefSeq" id="WP_136002956.1">
    <property type="nucleotide sequence ID" value="NZ_SRYW01000001.1"/>
</dbReference>
<feature type="transmembrane region" description="Helical" evidence="9">
    <location>
        <begin position="593"/>
        <end position="616"/>
    </location>
</feature>
<keyword evidence="5 9" id="KW-1278">Translocase</keyword>
<accession>A0A4S2D5X2</accession>
<feature type="transmembrane region" description="Helical" evidence="9">
    <location>
        <begin position="257"/>
        <end position="279"/>
    </location>
</feature>
<feature type="transmembrane region" description="Helical" evidence="9">
    <location>
        <begin position="159"/>
        <end position="177"/>
    </location>
</feature>
<evidence type="ECO:0000256" key="7">
    <source>
        <dbReference type="ARBA" id="ARBA00023065"/>
    </source>
</evidence>
<comment type="caution">
    <text evidence="9">Lacks conserved residue(s) required for the propagation of feature annotation.</text>
</comment>
<dbReference type="GO" id="GO:0004427">
    <property type="term" value="F:inorganic diphosphate phosphatase activity"/>
    <property type="evidence" value="ECO:0007669"/>
    <property type="project" value="UniProtKB-UniRule"/>
</dbReference>
<keyword evidence="4 9" id="KW-0460">Magnesium</keyword>
<feature type="transmembrane region" description="Helical" evidence="9">
    <location>
        <begin position="322"/>
        <end position="341"/>
    </location>
</feature>
<dbReference type="EMBL" id="SRYW01000001">
    <property type="protein sequence ID" value="TGY37037.1"/>
    <property type="molecule type" value="Genomic_DNA"/>
</dbReference>
<name>A0A4S2D5X2_STEMA</name>
<proteinExistence type="inferred from homology"/>
<evidence type="ECO:0000256" key="9">
    <source>
        <dbReference type="HAMAP-Rule" id="MF_01129"/>
    </source>
</evidence>
<dbReference type="GO" id="GO:0012505">
    <property type="term" value="C:endomembrane system"/>
    <property type="evidence" value="ECO:0007669"/>
    <property type="project" value="UniProtKB-SubCell"/>
</dbReference>
<keyword evidence="9" id="KW-0375">Hydrogen ion transport</keyword>
<evidence type="ECO:0000256" key="5">
    <source>
        <dbReference type="ARBA" id="ARBA00022967"/>
    </source>
</evidence>
<evidence type="ECO:0000256" key="8">
    <source>
        <dbReference type="ARBA" id="ARBA00023136"/>
    </source>
</evidence>
<comment type="catalytic activity">
    <reaction evidence="9">
        <text>diphosphate + H2O + H(+)(in) = 2 phosphate + 2 H(+)(out)</text>
        <dbReference type="Rhea" id="RHEA:13973"/>
        <dbReference type="ChEBI" id="CHEBI:15377"/>
        <dbReference type="ChEBI" id="CHEBI:15378"/>
        <dbReference type="ChEBI" id="CHEBI:33019"/>
        <dbReference type="ChEBI" id="CHEBI:43474"/>
        <dbReference type="EC" id="7.1.3.1"/>
    </reaction>
</comment>
<evidence type="ECO:0000256" key="1">
    <source>
        <dbReference type="ARBA" id="ARBA00004127"/>
    </source>
</evidence>
<feature type="transmembrane region" description="Helical" evidence="9">
    <location>
        <begin position="6"/>
        <end position="29"/>
    </location>
</feature>
<evidence type="ECO:0000256" key="6">
    <source>
        <dbReference type="ARBA" id="ARBA00022989"/>
    </source>
</evidence>
<dbReference type="PIRSF" id="PIRSF001265">
    <property type="entry name" value="H+-PPase"/>
    <property type="match status" value="1"/>
</dbReference>
<dbReference type="EC" id="7.1.3.1" evidence="9"/>
<comment type="subcellular location">
    <subcellularLocation>
        <location evidence="9">Cell membrane</location>
        <topology evidence="9">Multi-pass membrane protein</topology>
    </subcellularLocation>
    <subcellularLocation>
        <location evidence="1">Endomembrane system</location>
        <topology evidence="1">Multi-pass membrane protein</topology>
    </subcellularLocation>
</comment>
<dbReference type="NCBIfam" id="NF001960">
    <property type="entry name" value="PRK00733.3-5"/>
    <property type="match status" value="1"/>
</dbReference>
<dbReference type="Pfam" id="PF03030">
    <property type="entry name" value="H_PPase"/>
    <property type="match status" value="1"/>
</dbReference>
<dbReference type="AlphaFoldDB" id="A0A4S2D5X2"/>
<organism evidence="10 11">
    <name type="scientific">Stenotrophomonas maltophilia</name>
    <name type="common">Pseudomonas maltophilia</name>
    <name type="synonym">Xanthomonas maltophilia</name>
    <dbReference type="NCBI Taxonomy" id="40324"/>
    <lineage>
        <taxon>Bacteria</taxon>
        <taxon>Pseudomonadati</taxon>
        <taxon>Pseudomonadota</taxon>
        <taxon>Gammaproteobacteria</taxon>
        <taxon>Lysobacterales</taxon>
        <taxon>Lysobacteraceae</taxon>
        <taxon>Stenotrophomonas</taxon>
        <taxon>Stenotrophomonas maltophilia group</taxon>
    </lineage>
</organism>
<evidence type="ECO:0000256" key="4">
    <source>
        <dbReference type="ARBA" id="ARBA00022842"/>
    </source>
</evidence>
<feature type="transmembrane region" description="Helical" evidence="9">
    <location>
        <begin position="568"/>
        <end position="587"/>
    </location>
</feature>
<keyword evidence="6 9" id="KW-1133">Transmembrane helix</keyword>
<dbReference type="InterPro" id="IPR004131">
    <property type="entry name" value="PPase-energised_H-pump"/>
</dbReference>
<keyword evidence="9" id="KW-1003">Cell membrane</keyword>
<comment type="caution">
    <text evidence="10">The sequence shown here is derived from an EMBL/GenBank/DDBJ whole genome shotgun (WGS) entry which is preliminary data.</text>
</comment>
<dbReference type="Proteomes" id="UP000306631">
    <property type="component" value="Unassembled WGS sequence"/>
</dbReference>
<reference evidence="10 11" key="1">
    <citation type="submission" date="2019-04" db="EMBL/GenBank/DDBJ databases">
        <title>Microbes associate with the intestines of laboratory mice.</title>
        <authorList>
            <person name="Navarre W."/>
            <person name="Wong E."/>
            <person name="Huang K."/>
            <person name="Tropini C."/>
            <person name="Ng K."/>
            <person name="Yu B."/>
        </authorList>
    </citation>
    <scope>NUCLEOTIDE SEQUENCE [LARGE SCALE GENOMIC DNA]</scope>
    <source>
        <strain evidence="10 11">NM62_B4-13</strain>
    </source>
</reference>
<evidence type="ECO:0000256" key="3">
    <source>
        <dbReference type="ARBA" id="ARBA00022692"/>
    </source>
</evidence>
<evidence type="ECO:0000313" key="10">
    <source>
        <dbReference type="EMBL" id="TGY37037.1"/>
    </source>
</evidence>
<keyword evidence="8 9" id="KW-0472">Membrane</keyword>
<dbReference type="NCBIfam" id="NF001953">
    <property type="entry name" value="PRK00733.2-1"/>
    <property type="match status" value="1"/>
</dbReference>
<comment type="function">
    <text evidence="9">Proton pump that utilizes the energy of pyrophosphate hydrolysis as the driving force for proton movement across the membrane. Generates a proton motive force.</text>
</comment>
<feature type="transmembrane region" description="Helical" evidence="9">
    <location>
        <begin position="57"/>
        <end position="77"/>
    </location>
</feature>
<dbReference type="GO" id="GO:0009678">
    <property type="term" value="F:diphosphate hydrolysis-driven proton transmembrane transporter activity"/>
    <property type="evidence" value="ECO:0007669"/>
    <property type="project" value="UniProtKB-UniRule"/>
</dbReference>
<dbReference type="GO" id="GO:0005886">
    <property type="term" value="C:plasma membrane"/>
    <property type="evidence" value="ECO:0007669"/>
    <property type="project" value="UniProtKB-SubCell"/>
</dbReference>
<feature type="transmembrane region" description="Helical" evidence="9">
    <location>
        <begin position="501"/>
        <end position="520"/>
    </location>
</feature>
<keyword evidence="2 9" id="KW-0813">Transport</keyword>
<dbReference type="NCBIfam" id="NF001951">
    <property type="entry name" value="PRK00733.1-2"/>
    <property type="match status" value="1"/>
</dbReference>
<comment type="cofactor">
    <cofactor evidence="9">
        <name>Mg(2+)</name>
        <dbReference type="ChEBI" id="CHEBI:18420"/>
    </cofactor>
</comment>
<feature type="transmembrane region" description="Helical" evidence="9">
    <location>
        <begin position="83"/>
        <end position="102"/>
    </location>
</feature>
<keyword evidence="7 9" id="KW-0406">Ion transport</keyword>
<feature type="transmembrane region" description="Helical" evidence="9">
    <location>
        <begin position="291"/>
        <end position="310"/>
    </location>
</feature>
<protein>
    <recommendedName>
        <fullName evidence="9">K(+)-insensitive pyrophosphate-energized proton pump</fullName>
        <ecNumber evidence="9">7.1.3.1</ecNumber>
    </recommendedName>
    <alternativeName>
        <fullName evidence="9">Membrane-bound proton-translocating pyrophosphatase</fullName>
    </alternativeName>
    <alternativeName>
        <fullName evidence="9">Pyrophosphate-energized inorganic pyrophosphatase</fullName>
        <shortName evidence="9">H(+)-PPase</shortName>
    </alternativeName>
</protein>
<feature type="site" description="Determinant of potassium independence" evidence="9">
    <location>
        <position position="457"/>
    </location>
</feature>
<sequence>MLERYGLTLALICAILAILYGIVSARWILRQPAGNARMQEIAAAIQEGARAYLNRQYLTIGVAGIVLFVLVGFFLSWYTATGFAIGAVLSGAAGYIGMNVSVRANVRTAEAARKGLGAAMDVAFRGGAITGMLVVGLGLLGVAGYYALLLRLGLDTAQALHALVGLAFGSSLISIFARLGGGIFTKGADVGADLVGKVEAGIPEDDPRNPAVIADNVGDNVGDCAGMAADLFETYAVTVIATMLLGSLMIAEAGRNAILYPLVLGGVSIIASIIGALFVKVKPGGSIMGALYKGVIVSAVLAAIAFYPITLQLMPDNAHGALNLYFCALIGLVLTGLIVWITEYYTGTQYTPVQHVAQASTTGHGTNIIAGLGVSMKSTALPVIAVCVAIWLAHYFGGLYGIAIAATAMLSMAGMIVALDAYGPITDNAGGIAEMAELPPEIRSITDPLDAVGNTTKAVTKGYAIGSAALAALVLFADYTHNLQAAHPGEVFAFDLSDHTVIIGLLIGGLIPYLFGAMAMEAVGRAAGAVVEEVRRQFRDIPGIMQGTGKPQYDKAVDMLTRSAIREMIVPSLLPVAVPVVVGLLLGPRALGGLLIGTIVTGLFVAISMTTGGGAWDNAKKYIEDGHFGGKGSEAHKAAVTGDTVGDPYKDTAGPAINPLIKIINIVALLLVPLL</sequence>
<feature type="transmembrane region" description="Helical" evidence="9">
    <location>
        <begin position="399"/>
        <end position="419"/>
    </location>
</feature>
<dbReference type="OrthoDB" id="9808652at2"/>
<feature type="transmembrane region" description="Helical" evidence="9">
    <location>
        <begin position="368"/>
        <end position="393"/>
    </location>
</feature>
<comment type="similarity">
    <text evidence="9">Belongs to the H(+)-translocating pyrophosphatase (TC 3.A.10) family. K(+)-insensitive subfamily.</text>
</comment>
<dbReference type="NCBIfam" id="TIGR01104">
    <property type="entry name" value="V_PPase"/>
    <property type="match status" value="1"/>
</dbReference>
<gene>
    <name evidence="9" type="primary">hppA</name>
    <name evidence="10" type="ORF">E5352_00255</name>
</gene>
<feature type="transmembrane region" description="Helical" evidence="9">
    <location>
        <begin position="122"/>
        <end position="147"/>
    </location>
</feature>
<keyword evidence="3 9" id="KW-0812">Transmembrane</keyword>
<keyword evidence="10" id="KW-0378">Hydrolase</keyword>
<evidence type="ECO:0000256" key="2">
    <source>
        <dbReference type="ARBA" id="ARBA00022448"/>
    </source>
</evidence>